<evidence type="ECO:0000259" key="3">
    <source>
        <dbReference type="PROSITE" id="PS51864"/>
    </source>
</evidence>
<protein>
    <submittedName>
        <fullName evidence="4">Starch-binding protein</fullName>
    </submittedName>
</protein>
<dbReference type="Gene3D" id="3.40.390.10">
    <property type="entry name" value="Collagenase (Catalytic Domain)"/>
    <property type="match status" value="1"/>
</dbReference>
<dbReference type="PRINTS" id="PR00480">
    <property type="entry name" value="ASTACIN"/>
</dbReference>
<keyword evidence="1" id="KW-0482">Metalloprotease</keyword>
<dbReference type="AlphaFoldDB" id="A0A936ZSB2"/>
<feature type="binding site" evidence="1">
    <location>
        <position position="180"/>
    </location>
    <ligand>
        <name>Zn(2+)</name>
        <dbReference type="ChEBI" id="CHEBI:29105"/>
        <note>catalytic</note>
    </ligand>
</feature>
<dbReference type="InterPro" id="IPR034035">
    <property type="entry name" value="Astacin-like_dom"/>
</dbReference>
<keyword evidence="1" id="KW-0479">Metal-binding</keyword>
<dbReference type="InterPro" id="IPR031965">
    <property type="entry name" value="CBM26"/>
</dbReference>
<feature type="active site" evidence="1">
    <location>
        <position position="171"/>
    </location>
</feature>
<name>A0A936ZSB2_9FLAO</name>
<keyword evidence="1" id="KW-0645">Protease</keyword>
<dbReference type="RefSeq" id="WP_201918363.1">
    <property type="nucleotide sequence ID" value="NZ_BAABAX010000005.1"/>
</dbReference>
<dbReference type="SMART" id="SM00235">
    <property type="entry name" value="ZnMc"/>
    <property type="match status" value="1"/>
</dbReference>
<comment type="caution">
    <text evidence="1">Lacks conserved residue(s) required for the propagation of feature annotation.</text>
</comment>
<dbReference type="InterPro" id="IPR024079">
    <property type="entry name" value="MetalloPept_cat_dom_sf"/>
</dbReference>
<feature type="chain" id="PRO_5037922695" evidence="2">
    <location>
        <begin position="24"/>
        <end position="476"/>
    </location>
</feature>
<dbReference type="InterPro" id="IPR006026">
    <property type="entry name" value="Peptidase_Metallo"/>
</dbReference>
<sequence length="476" mass="54618">MRKSIINCNLLKLVLIVSVFCFTACQKEELNEIEASENATYRIETKYLNEAELRVENHRDYFLLDGDIMFKKEHLSDRPVALKSTGLTNRRWPNNTMIYSISDDLPNKNRVYGAIQHWESNTNVRFKERTNETDYVIFVPGNGCSSFLGKIGGAQRITLASGCSQGTVIHEIGHAAGLFHEQNRKDRDQYVTINFENVRDGFTHNFQTYIARGMSGAEYSAEFDFNSIMMYGPYFFSKNGKPTITKKDGSTYSINRAVLSDLDIEGIEIMYPSNTGGVVKEKIRVFAFNPGLYTTAYTWDTDNPNPTFWPGEKMDRTFVPQFPKFALAAEVLKWTTIEINLFNNKQETNIIFSQDGASQTADLFATKGYPYFYNNNWYVVPPRLGEFREFSLDVMTMGYTHMYTWDQNGNPTSGEWPGRKMSESLDEWYVGDLFGSATCTNIIFSNNGQNQTADLYVCEDKPYYYNGTFHKYPPKK</sequence>
<dbReference type="PANTHER" id="PTHR10127:SF850">
    <property type="entry name" value="METALLOENDOPEPTIDASE"/>
    <property type="match status" value="1"/>
</dbReference>
<dbReference type="GO" id="GO:0006508">
    <property type="term" value="P:proteolysis"/>
    <property type="evidence" value="ECO:0007669"/>
    <property type="project" value="UniProtKB-KW"/>
</dbReference>
<proteinExistence type="predicted"/>
<dbReference type="GO" id="GO:0004222">
    <property type="term" value="F:metalloendopeptidase activity"/>
    <property type="evidence" value="ECO:0007669"/>
    <property type="project" value="UniProtKB-UniRule"/>
</dbReference>
<keyword evidence="5" id="KW-1185">Reference proteome</keyword>
<dbReference type="GO" id="GO:0008270">
    <property type="term" value="F:zinc ion binding"/>
    <property type="evidence" value="ECO:0007669"/>
    <property type="project" value="UniProtKB-UniRule"/>
</dbReference>
<dbReference type="Pfam" id="PF01400">
    <property type="entry name" value="Astacin"/>
    <property type="match status" value="1"/>
</dbReference>
<keyword evidence="2" id="KW-0732">Signal</keyword>
<dbReference type="SUPFAM" id="SSF55486">
    <property type="entry name" value="Metalloproteases ('zincins'), catalytic domain"/>
    <property type="match status" value="1"/>
</dbReference>
<organism evidence="4 5">
    <name type="scientific">Aquimarina mytili</name>
    <dbReference type="NCBI Taxonomy" id="874423"/>
    <lineage>
        <taxon>Bacteria</taxon>
        <taxon>Pseudomonadati</taxon>
        <taxon>Bacteroidota</taxon>
        <taxon>Flavobacteriia</taxon>
        <taxon>Flavobacteriales</taxon>
        <taxon>Flavobacteriaceae</taxon>
        <taxon>Aquimarina</taxon>
    </lineage>
</organism>
<dbReference type="Gene3D" id="2.60.40.10">
    <property type="entry name" value="Immunoglobulins"/>
    <property type="match status" value="1"/>
</dbReference>
<dbReference type="EMBL" id="JAERQJ010000003">
    <property type="protein sequence ID" value="MBL0683392.1"/>
    <property type="molecule type" value="Genomic_DNA"/>
</dbReference>
<dbReference type="InterPro" id="IPR001506">
    <property type="entry name" value="Peptidase_M12A"/>
</dbReference>
<evidence type="ECO:0000313" key="5">
    <source>
        <dbReference type="Proteomes" id="UP000651057"/>
    </source>
</evidence>
<comment type="cofactor">
    <cofactor evidence="1">
        <name>Zn(2+)</name>
        <dbReference type="ChEBI" id="CHEBI:29105"/>
    </cofactor>
    <text evidence="1">Binds 1 zinc ion per subunit.</text>
</comment>
<gene>
    <name evidence="4" type="ORF">JJQ60_07685</name>
</gene>
<feature type="binding site" evidence="1">
    <location>
        <position position="174"/>
    </location>
    <ligand>
        <name>Zn(2+)</name>
        <dbReference type="ChEBI" id="CHEBI:29105"/>
        <note>catalytic</note>
    </ligand>
</feature>
<evidence type="ECO:0000313" key="4">
    <source>
        <dbReference type="EMBL" id="MBL0683392.1"/>
    </source>
</evidence>
<feature type="signal peptide" evidence="2">
    <location>
        <begin position="1"/>
        <end position="23"/>
    </location>
</feature>
<reference evidence="4" key="1">
    <citation type="submission" date="2021-01" db="EMBL/GenBank/DDBJ databases">
        <authorList>
            <person name="Zhong Y.L."/>
        </authorList>
    </citation>
    <scope>NUCLEOTIDE SEQUENCE</scope>
    <source>
        <strain evidence="4">KCTC 23302</strain>
    </source>
</reference>
<accession>A0A936ZSB2</accession>
<dbReference type="Proteomes" id="UP000651057">
    <property type="component" value="Unassembled WGS sequence"/>
</dbReference>
<comment type="caution">
    <text evidence="4">The sequence shown here is derived from an EMBL/GenBank/DDBJ whole genome shotgun (WGS) entry which is preliminary data.</text>
</comment>
<evidence type="ECO:0000256" key="2">
    <source>
        <dbReference type="SAM" id="SignalP"/>
    </source>
</evidence>
<dbReference type="PANTHER" id="PTHR10127">
    <property type="entry name" value="DISCOIDIN, CUB, EGF, LAMININ , AND ZINC METALLOPROTEASE DOMAIN CONTAINING"/>
    <property type="match status" value="1"/>
</dbReference>
<dbReference type="PROSITE" id="PS51864">
    <property type="entry name" value="ASTACIN"/>
    <property type="match status" value="1"/>
</dbReference>
<dbReference type="Pfam" id="PF16738">
    <property type="entry name" value="CBM26"/>
    <property type="match status" value="1"/>
</dbReference>
<dbReference type="InterPro" id="IPR013783">
    <property type="entry name" value="Ig-like_fold"/>
</dbReference>
<feature type="domain" description="Peptidase M12A" evidence="3">
    <location>
        <begin position="80"/>
        <end position="273"/>
    </location>
</feature>
<feature type="binding site" evidence="1">
    <location>
        <position position="170"/>
    </location>
    <ligand>
        <name>Zn(2+)</name>
        <dbReference type="ChEBI" id="CHEBI:29105"/>
        <note>catalytic</note>
    </ligand>
</feature>
<evidence type="ECO:0000256" key="1">
    <source>
        <dbReference type="PROSITE-ProRule" id="PRU01211"/>
    </source>
</evidence>
<keyword evidence="1" id="KW-0378">Hydrolase</keyword>
<keyword evidence="1" id="KW-0862">Zinc</keyword>
<dbReference type="CDD" id="cd04280">
    <property type="entry name" value="ZnMc_astacin_like"/>
    <property type="match status" value="1"/>
</dbReference>